<keyword evidence="1" id="KW-0812">Transmembrane</keyword>
<accession>A0A9P3HE14</accession>
<gene>
    <name evidence="3" type="ORF">EMPS_07146</name>
</gene>
<name>A0A9P3HE14_9FUNG</name>
<protein>
    <submittedName>
        <fullName evidence="3">Uncharacterized protein</fullName>
    </submittedName>
</protein>
<organism evidence="3 4">
    <name type="scientific">Entomortierella parvispora</name>
    <dbReference type="NCBI Taxonomy" id="205924"/>
    <lineage>
        <taxon>Eukaryota</taxon>
        <taxon>Fungi</taxon>
        <taxon>Fungi incertae sedis</taxon>
        <taxon>Mucoromycota</taxon>
        <taxon>Mortierellomycotina</taxon>
        <taxon>Mortierellomycetes</taxon>
        <taxon>Mortierellales</taxon>
        <taxon>Mortierellaceae</taxon>
        <taxon>Entomortierella</taxon>
    </lineage>
</organism>
<dbReference type="Proteomes" id="UP000827284">
    <property type="component" value="Unassembled WGS sequence"/>
</dbReference>
<reference evidence="3" key="1">
    <citation type="submission" date="2021-11" db="EMBL/GenBank/DDBJ databases">
        <authorList>
            <person name="Herlambang A."/>
            <person name="Guo Y."/>
            <person name="Takashima Y."/>
            <person name="Nishizawa T."/>
        </authorList>
    </citation>
    <scope>NUCLEOTIDE SEQUENCE</scope>
    <source>
        <strain evidence="3">E1425</strain>
    </source>
</reference>
<feature type="signal peptide" evidence="2">
    <location>
        <begin position="1"/>
        <end position="22"/>
    </location>
</feature>
<sequence length="129" mass="12606">MMMKSFTSALLLVALVAVLASAQTPTPTATTVDATSTSITTGTASTTPAASRPASNYTGIPPGELSTLLGVIASYATGRSVNPGYGATSTPTSAAVATSALVSAPTSVLMGMGLVLCTIVLTAFGTVGF</sequence>
<reference evidence="3" key="2">
    <citation type="journal article" date="2022" name="Microbiol. Resour. Announc.">
        <title>Whole-Genome Sequence of Entomortierella parvispora E1425, a Mucoromycotan Fungus Associated with Burkholderiaceae-Related Endosymbiotic Bacteria.</title>
        <authorList>
            <person name="Herlambang A."/>
            <person name="Guo Y."/>
            <person name="Takashima Y."/>
            <person name="Narisawa K."/>
            <person name="Ohta H."/>
            <person name="Nishizawa T."/>
        </authorList>
    </citation>
    <scope>NUCLEOTIDE SEQUENCE</scope>
    <source>
        <strain evidence="3">E1425</strain>
    </source>
</reference>
<dbReference type="AlphaFoldDB" id="A0A9P3HE14"/>
<evidence type="ECO:0000313" key="4">
    <source>
        <dbReference type="Proteomes" id="UP000827284"/>
    </source>
</evidence>
<comment type="caution">
    <text evidence="3">The sequence shown here is derived from an EMBL/GenBank/DDBJ whole genome shotgun (WGS) entry which is preliminary data.</text>
</comment>
<proteinExistence type="predicted"/>
<keyword evidence="4" id="KW-1185">Reference proteome</keyword>
<keyword evidence="1" id="KW-1133">Transmembrane helix</keyword>
<dbReference type="EMBL" id="BQFW01000009">
    <property type="protein sequence ID" value="GJJ74788.1"/>
    <property type="molecule type" value="Genomic_DNA"/>
</dbReference>
<feature type="transmembrane region" description="Helical" evidence="1">
    <location>
        <begin position="108"/>
        <end position="127"/>
    </location>
</feature>
<keyword evidence="2" id="KW-0732">Signal</keyword>
<evidence type="ECO:0000313" key="3">
    <source>
        <dbReference type="EMBL" id="GJJ74788.1"/>
    </source>
</evidence>
<evidence type="ECO:0000256" key="1">
    <source>
        <dbReference type="SAM" id="Phobius"/>
    </source>
</evidence>
<evidence type="ECO:0000256" key="2">
    <source>
        <dbReference type="SAM" id="SignalP"/>
    </source>
</evidence>
<keyword evidence="1" id="KW-0472">Membrane</keyword>
<feature type="chain" id="PRO_5040289177" evidence="2">
    <location>
        <begin position="23"/>
        <end position="129"/>
    </location>
</feature>